<dbReference type="Gene3D" id="1.50.40.10">
    <property type="entry name" value="Mitochondrial carrier domain"/>
    <property type="match status" value="2"/>
</dbReference>
<dbReference type="InterPro" id="IPR018108">
    <property type="entry name" value="MCP_transmembrane"/>
</dbReference>
<keyword evidence="2" id="KW-0813">Transport</keyword>
<dbReference type="PROSITE" id="PS50920">
    <property type="entry name" value="SOLCAR"/>
    <property type="match status" value="4"/>
</dbReference>
<keyword evidence="3 6" id="KW-0812">Transmembrane</keyword>
<feature type="repeat" description="Solcar" evidence="6">
    <location>
        <begin position="214"/>
        <end position="301"/>
    </location>
</feature>
<evidence type="ECO:0000256" key="4">
    <source>
        <dbReference type="ARBA" id="ARBA00022737"/>
    </source>
</evidence>
<evidence type="ECO:0000256" key="3">
    <source>
        <dbReference type="ARBA" id="ARBA00022692"/>
    </source>
</evidence>
<keyword evidence="4" id="KW-0677">Repeat</keyword>
<dbReference type="PANTHER" id="PTHR24089">
    <property type="entry name" value="SOLUTE CARRIER FAMILY 25"/>
    <property type="match status" value="1"/>
</dbReference>
<evidence type="ECO:0000256" key="6">
    <source>
        <dbReference type="PROSITE-ProRule" id="PRU00282"/>
    </source>
</evidence>
<dbReference type="RefSeq" id="XP_067082062.1">
    <property type="nucleotide sequence ID" value="XM_067225961.1"/>
</dbReference>
<dbReference type="GO" id="GO:0055085">
    <property type="term" value="P:transmembrane transport"/>
    <property type="evidence" value="ECO:0007669"/>
    <property type="project" value="InterPro"/>
</dbReference>
<evidence type="ECO:0000256" key="1">
    <source>
        <dbReference type="ARBA" id="ARBA00004141"/>
    </source>
</evidence>
<accession>A0A1G4IGS5</accession>
<dbReference type="PRINTS" id="PR00926">
    <property type="entry name" value="MITOCARRIER"/>
</dbReference>
<organism evidence="8 9">
    <name type="scientific">Trypanosoma equiperdum</name>
    <dbReference type="NCBI Taxonomy" id="5694"/>
    <lineage>
        <taxon>Eukaryota</taxon>
        <taxon>Discoba</taxon>
        <taxon>Euglenozoa</taxon>
        <taxon>Kinetoplastea</taxon>
        <taxon>Metakinetoplastina</taxon>
        <taxon>Trypanosomatida</taxon>
        <taxon>Trypanosomatidae</taxon>
        <taxon>Trypanosoma</taxon>
    </lineage>
</organism>
<dbReference type="EMBL" id="CZPT02001623">
    <property type="protein sequence ID" value="SCU71389.1"/>
    <property type="molecule type" value="Genomic_DNA"/>
</dbReference>
<dbReference type="InterPro" id="IPR023395">
    <property type="entry name" value="MCP_dom_sf"/>
</dbReference>
<dbReference type="Proteomes" id="UP000195570">
    <property type="component" value="Unassembled WGS sequence"/>
</dbReference>
<keyword evidence="9" id="KW-1185">Reference proteome</keyword>
<feature type="repeat" description="Solcar" evidence="6">
    <location>
        <begin position="109"/>
        <end position="196"/>
    </location>
</feature>
<evidence type="ECO:0000256" key="2">
    <source>
        <dbReference type="ARBA" id="ARBA00022448"/>
    </source>
</evidence>
<dbReference type="InterPro" id="IPR002067">
    <property type="entry name" value="MCP"/>
</dbReference>
<evidence type="ECO:0000256" key="5">
    <source>
        <dbReference type="ARBA" id="ARBA00023136"/>
    </source>
</evidence>
<dbReference type="VEuPathDB" id="TriTrypDB:TEOVI_000297000"/>
<evidence type="ECO:0000313" key="8">
    <source>
        <dbReference type="EMBL" id="SCU71389.1"/>
    </source>
</evidence>
<protein>
    <submittedName>
        <fullName evidence="8">Mitochondrial carrier protein</fullName>
    </submittedName>
</protein>
<reference evidence="8" key="1">
    <citation type="submission" date="2016-09" db="EMBL/GenBank/DDBJ databases">
        <authorList>
            <person name="Hebert L."/>
            <person name="Moumen B."/>
        </authorList>
    </citation>
    <scope>NUCLEOTIDE SEQUENCE [LARGE SCALE GENOMIC DNA]</scope>
    <source>
        <strain evidence="8">OVI</strain>
    </source>
</reference>
<dbReference type="GO" id="GO:0016020">
    <property type="term" value="C:membrane"/>
    <property type="evidence" value="ECO:0007669"/>
    <property type="project" value="UniProtKB-SubCell"/>
</dbReference>
<dbReference type="Pfam" id="PF00153">
    <property type="entry name" value="Mito_carr"/>
    <property type="match status" value="4"/>
</dbReference>
<feature type="repeat" description="Solcar" evidence="6">
    <location>
        <begin position="514"/>
        <end position="600"/>
    </location>
</feature>
<keyword evidence="7" id="KW-1133">Transmembrane helix</keyword>
<proteinExistence type="predicted"/>
<evidence type="ECO:0000313" key="9">
    <source>
        <dbReference type="Proteomes" id="UP000195570"/>
    </source>
</evidence>
<dbReference type="GeneID" id="92376910"/>
<name>A0A1G4IGS5_TRYEQ</name>
<feature type="repeat" description="Solcar" evidence="6">
    <location>
        <begin position="314"/>
        <end position="399"/>
    </location>
</feature>
<evidence type="ECO:0000256" key="7">
    <source>
        <dbReference type="SAM" id="Phobius"/>
    </source>
</evidence>
<feature type="transmembrane region" description="Helical" evidence="7">
    <location>
        <begin position="610"/>
        <end position="629"/>
    </location>
</feature>
<dbReference type="SUPFAM" id="SSF103506">
    <property type="entry name" value="Mitochondrial carrier"/>
    <property type="match status" value="2"/>
</dbReference>
<dbReference type="AlphaFoldDB" id="A0A1G4IGS5"/>
<keyword evidence="5 6" id="KW-0472">Membrane</keyword>
<gene>
    <name evidence="8" type="ORF">TEOVI_000297000</name>
</gene>
<comment type="subcellular location">
    <subcellularLocation>
        <location evidence="1">Membrane</location>
        <topology evidence="1">Multi-pass membrane protein</topology>
    </subcellularLocation>
</comment>
<comment type="caution">
    <text evidence="8">The sequence shown here is derived from an EMBL/GenBank/DDBJ whole genome shotgun (WGS) entry which is preliminary data.</text>
</comment>
<sequence>MLAKDVDAGRSTTSSTTGVPYIPTDVIVKKVAPLIFLPPEHIRELVQCFDHEGKGGLSEAQWSRFCEEHHKRFTSLGQYEIDFERFQYYGEFSATEEPSSAARVVQGVVRFLEGFAAGGIAGAVSKTVIAPADKVKIIFQVDSQRRFSLYNACKLGMATVRKHGIAGLWIGNGATMIRVVPYAAVTFVTFDYYREGFQYLLIADRTSTSKNEGTMVIIRFLSGSLSGATATACTYPLDLMRARLAVHNFDKGVIPSYCRAYRSLVADHGWRSLYSGLVPTVIGIMPYAGCSFAVFETLKSYIVRWRELSSEKSISVHERIVAGGFAGLVAQSATYPLDIVRRRMQVTPGRYRGVFHALRVIYKEEGFLQGWYKGLSMNWIKGPIAVSTVFTVNDIVKRRMREYDEEVVKYSRRGNLVSLPEGLVCGMMAACVAQTCTAALLQLKILFQVCLGRLYSRTTGRHGPLSSGLLCWRGVAAHGGDVTMMRVISYGALTYSLFDICQTASERLLFSLTPTPATNFVAGAVATAAATALLYPIAHVGARAVKHTTPRHFHSHYWLLHDIAKAQSPRSFREWSTFAAMGVGPVGGVGFATYEFLKEHCHCTSFGQRLFAGVLASFVGHVTTYFINVGRRRGQVEQLTSSGVVDAKSVCLKPGFYASFRRCMPRRWPVSATTFGISLAVNDMCRDLVIQERKEILHDIFFTR</sequence>